<reference evidence="1" key="1">
    <citation type="journal article" date="2021" name="IMA Fungus">
        <title>Genomic characterization of three marine fungi, including Emericellopsis atlantica sp. nov. with signatures of a generalist lifestyle and marine biomass degradation.</title>
        <authorList>
            <person name="Hagestad O.C."/>
            <person name="Hou L."/>
            <person name="Andersen J.H."/>
            <person name="Hansen E.H."/>
            <person name="Altermark B."/>
            <person name="Li C."/>
            <person name="Kuhnert E."/>
            <person name="Cox R.J."/>
            <person name="Crous P.W."/>
            <person name="Spatafora J.W."/>
            <person name="Lail K."/>
            <person name="Amirebrahimi M."/>
            <person name="Lipzen A."/>
            <person name="Pangilinan J."/>
            <person name="Andreopoulos W."/>
            <person name="Hayes R.D."/>
            <person name="Ng V."/>
            <person name="Grigoriev I.V."/>
            <person name="Jackson S.A."/>
            <person name="Sutton T.D.S."/>
            <person name="Dobson A.D.W."/>
            <person name="Rama T."/>
        </authorList>
    </citation>
    <scope>NUCLEOTIDE SEQUENCE</scope>
    <source>
        <strain evidence="1">TRa018bII</strain>
    </source>
</reference>
<evidence type="ECO:0000313" key="2">
    <source>
        <dbReference type="Proteomes" id="UP000824998"/>
    </source>
</evidence>
<dbReference type="AlphaFoldDB" id="A0A9P8CAC9"/>
<accession>A0A9P8CAC9</accession>
<dbReference type="EMBL" id="MU251359">
    <property type="protein sequence ID" value="KAG9239370.1"/>
    <property type="molecule type" value="Genomic_DNA"/>
</dbReference>
<evidence type="ECO:0000313" key="1">
    <source>
        <dbReference type="EMBL" id="KAG9239370.1"/>
    </source>
</evidence>
<sequence length="294" mass="33879">MTQENLLLDHFLAIAPKLEPRLFTDTGSDWLLLYLQMGGFLKDYCPKFEKRLAPFMNPQLPSSLQNNLVQAGVPKDVQTISDLKHWIQLHPILVRRVKDGLVEDETHFWQDYVEGDPSKSAKEAGEKLENWLLEVFPQFDISWGHRQSWNFNTFREADFVEVSRKSSSENAETVMELKKRRFTENSTAQIFEILKNFGERRTDDSRSIAQPPLEPTSVDAVLKSYVMIEKDNSGFAIPFWPESIDVTTWNDDLIDFVKGVAEHKKPSKLLSDGSYKSLRHVDKVNKEASDKTSK</sequence>
<dbReference type="Proteomes" id="UP000824998">
    <property type="component" value="Unassembled WGS sequence"/>
</dbReference>
<proteinExistence type="predicted"/>
<name>A0A9P8CAC9_9HELO</name>
<keyword evidence="2" id="KW-1185">Reference proteome</keyword>
<comment type="caution">
    <text evidence="1">The sequence shown here is derived from an EMBL/GenBank/DDBJ whole genome shotgun (WGS) entry which is preliminary data.</text>
</comment>
<gene>
    <name evidence="1" type="ORF">BJ875DRAFT_448551</name>
</gene>
<protein>
    <submittedName>
        <fullName evidence="1">Uncharacterized protein</fullName>
    </submittedName>
</protein>
<organism evidence="1 2">
    <name type="scientific">Amylocarpus encephaloides</name>
    <dbReference type="NCBI Taxonomy" id="45428"/>
    <lineage>
        <taxon>Eukaryota</taxon>
        <taxon>Fungi</taxon>
        <taxon>Dikarya</taxon>
        <taxon>Ascomycota</taxon>
        <taxon>Pezizomycotina</taxon>
        <taxon>Leotiomycetes</taxon>
        <taxon>Helotiales</taxon>
        <taxon>Helotiales incertae sedis</taxon>
        <taxon>Amylocarpus</taxon>
    </lineage>
</organism>